<evidence type="ECO:0000256" key="7">
    <source>
        <dbReference type="ARBA" id="ARBA00023242"/>
    </source>
</evidence>
<dbReference type="SUPFAM" id="SSF55315">
    <property type="entry name" value="L30e-like"/>
    <property type="match status" value="1"/>
</dbReference>
<accession>A0A9X0C0S9</accession>
<dbReference type="GO" id="GO:0005681">
    <property type="term" value="C:spliceosomal complex"/>
    <property type="evidence" value="ECO:0007669"/>
    <property type="project" value="UniProtKB-KW"/>
</dbReference>
<dbReference type="GO" id="GO:0003723">
    <property type="term" value="F:RNA binding"/>
    <property type="evidence" value="ECO:0007669"/>
    <property type="project" value="UniProtKB-UniRule"/>
</dbReference>
<dbReference type="GO" id="GO:0031120">
    <property type="term" value="P:snRNA pseudouridine synthesis"/>
    <property type="evidence" value="ECO:0007669"/>
    <property type="project" value="UniProtKB-UniRule"/>
</dbReference>
<evidence type="ECO:0000256" key="1">
    <source>
        <dbReference type="ARBA" id="ARBA00004604"/>
    </source>
</evidence>
<comment type="caution">
    <text evidence="12">The sequence shown here is derived from an EMBL/GenBank/DDBJ whole genome shotgun (WGS) entry which is preliminary data.</text>
</comment>
<evidence type="ECO:0000256" key="5">
    <source>
        <dbReference type="ARBA" id="ARBA00022884"/>
    </source>
</evidence>
<comment type="subcellular location">
    <subcellularLocation>
        <location evidence="1 10">Nucleus</location>
        <location evidence="1 10">Nucleolus</location>
    </subcellularLocation>
</comment>
<evidence type="ECO:0000256" key="3">
    <source>
        <dbReference type="ARBA" id="ARBA00022664"/>
    </source>
</evidence>
<name>A0A9X0C0S9_9EURO</name>
<comment type="function">
    <text evidence="10">Required for ribosome biogenesis. Part of a complex which catalyzes pseudouridylation of rRNA. This involves the isomerization of uridine such that the ribose is subsequently attached to C5, instead of the normal N1. Pseudouridine ('psi') residues may serve to stabilize the conformation of rRNAs.</text>
</comment>
<keyword evidence="6" id="KW-0508">mRNA splicing</keyword>
<reference evidence="12" key="1">
    <citation type="submission" date="2022-12" db="EMBL/GenBank/DDBJ databases">
        <authorList>
            <person name="Petersen C."/>
        </authorList>
    </citation>
    <scope>NUCLEOTIDE SEQUENCE</scope>
    <source>
        <strain evidence="12">IBT 29495</strain>
    </source>
</reference>
<dbReference type="InterPro" id="IPR004038">
    <property type="entry name" value="Ribosomal_eL8/eL30/eS12/Gad45"/>
</dbReference>
<evidence type="ECO:0000256" key="4">
    <source>
        <dbReference type="ARBA" id="ARBA00022728"/>
    </source>
</evidence>
<evidence type="ECO:0000256" key="6">
    <source>
        <dbReference type="ARBA" id="ARBA00023187"/>
    </source>
</evidence>
<dbReference type="GO" id="GO:0000398">
    <property type="term" value="P:mRNA splicing, via spliceosome"/>
    <property type="evidence" value="ECO:0007669"/>
    <property type="project" value="UniProtKB-UniRule"/>
</dbReference>
<dbReference type="PRINTS" id="PR00881">
    <property type="entry name" value="L7ARS6FAMILY"/>
</dbReference>
<dbReference type="AlphaFoldDB" id="A0A9X0C0S9"/>
<dbReference type="PANTHER" id="PTHR23105">
    <property type="entry name" value="RIBOSOMAL PROTEIN L7AE FAMILY MEMBER"/>
    <property type="match status" value="1"/>
</dbReference>
<evidence type="ECO:0000313" key="12">
    <source>
        <dbReference type="EMBL" id="KAJ5493661.1"/>
    </source>
</evidence>
<organism evidence="12 13">
    <name type="scientific">Penicillium fimorum</name>
    <dbReference type="NCBI Taxonomy" id="1882269"/>
    <lineage>
        <taxon>Eukaryota</taxon>
        <taxon>Fungi</taxon>
        <taxon>Dikarya</taxon>
        <taxon>Ascomycota</taxon>
        <taxon>Pezizomycotina</taxon>
        <taxon>Eurotiomycetes</taxon>
        <taxon>Eurotiomycetidae</taxon>
        <taxon>Eurotiales</taxon>
        <taxon>Aspergillaceae</taxon>
        <taxon>Penicillium</taxon>
    </lineage>
</organism>
<proteinExistence type="inferred from homology"/>
<dbReference type="InterPro" id="IPR002415">
    <property type="entry name" value="H/ACA_rnp_Nhp2-like"/>
</dbReference>
<protein>
    <recommendedName>
        <fullName evidence="10">H/ACA ribonucleoprotein complex subunit 2</fullName>
    </recommendedName>
    <alternativeName>
        <fullName evidence="10">Nucleolar protein family A member 2</fullName>
    </alternativeName>
</protein>
<keyword evidence="13" id="KW-1185">Reference proteome</keyword>
<evidence type="ECO:0000256" key="9">
    <source>
        <dbReference type="ARBA" id="ARBA00037456"/>
    </source>
</evidence>
<keyword evidence="8 10" id="KW-0687">Ribonucleoprotein</keyword>
<evidence type="ECO:0000313" key="13">
    <source>
        <dbReference type="Proteomes" id="UP001149954"/>
    </source>
</evidence>
<dbReference type="PRINTS" id="PR00883">
    <property type="entry name" value="NUCLEARHMG"/>
</dbReference>
<dbReference type="GO" id="GO:0031429">
    <property type="term" value="C:box H/ACA snoRNP complex"/>
    <property type="evidence" value="ECO:0007669"/>
    <property type="project" value="UniProtKB-UniRule"/>
</dbReference>
<evidence type="ECO:0000256" key="10">
    <source>
        <dbReference type="RuleBase" id="RU366039"/>
    </source>
</evidence>
<gene>
    <name evidence="12" type="ORF">N7463_009748</name>
</gene>
<evidence type="ECO:0000256" key="2">
    <source>
        <dbReference type="ARBA" id="ARBA00007337"/>
    </source>
</evidence>
<keyword evidence="4" id="KW-0747">Spliceosome</keyword>
<comment type="similarity">
    <text evidence="2 10">Belongs to the eukaryotic ribosomal protein eL8 family.</text>
</comment>
<evidence type="ECO:0000256" key="8">
    <source>
        <dbReference type="ARBA" id="ARBA00023274"/>
    </source>
</evidence>
<dbReference type="OrthoDB" id="1924699at2759"/>
<dbReference type="InterPro" id="IPR050257">
    <property type="entry name" value="eL8/uL1-like"/>
</dbReference>
<dbReference type="EMBL" id="JAPWDS010000006">
    <property type="protein sequence ID" value="KAJ5493661.1"/>
    <property type="molecule type" value="Genomic_DNA"/>
</dbReference>
<keyword evidence="3" id="KW-0507">mRNA processing</keyword>
<dbReference type="Proteomes" id="UP001149954">
    <property type="component" value="Unassembled WGS sequence"/>
</dbReference>
<reference evidence="12" key="2">
    <citation type="journal article" date="2023" name="IMA Fungus">
        <title>Comparative genomic study of the Penicillium genus elucidates a diverse pangenome and 15 lateral gene transfer events.</title>
        <authorList>
            <person name="Petersen C."/>
            <person name="Sorensen T."/>
            <person name="Nielsen M.R."/>
            <person name="Sondergaard T.E."/>
            <person name="Sorensen J.L."/>
            <person name="Fitzpatrick D.A."/>
            <person name="Frisvad J.C."/>
            <person name="Nielsen K.L."/>
        </authorList>
    </citation>
    <scope>NUCLEOTIDE SEQUENCE</scope>
    <source>
        <strain evidence="12">IBT 29495</strain>
    </source>
</reference>
<feature type="domain" description="Ribosomal protein eL8/eL30/eS12/Gadd45" evidence="11">
    <location>
        <begin position="20"/>
        <end position="110"/>
    </location>
</feature>
<dbReference type="InterPro" id="IPR029064">
    <property type="entry name" value="Ribosomal_eL30-like_sf"/>
</dbReference>
<keyword evidence="7 10" id="KW-0539">Nucleus</keyword>
<dbReference type="Gene3D" id="3.30.1330.30">
    <property type="match status" value="1"/>
</dbReference>
<dbReference type="Pfam" id="PF01248">
    <property type="entry name" value="Ribosomal_L7Ae"/>
    <property type="match status" value="1"/>
</dbReference>
<comment type="function">
    <text evidence="9">Common component of the spliceosome and rRNA processing machinery. In association with the spliceosomal U4/U6.U5 tri-snRNP particle, required for splicing of pre-mRNA. In association with box C/D snoRNPs, required for processing of pre-ribosomal RNA (rRNA) and site-specific 2'-O-methylation of substrate RNAs. Essential for the accumulation and stability of U4 snRNA, U6 snRNA, and box C/D snoRNAs.</text>
</comment>
<sequence length="127" mass="13774">MASPPEPGVWPMADAALTQELLDLLQQAMHYNQLRKGADEVTKSVTRGNSEIVVLAGDTDPLAILMHLPLLCENKSVPYVFVSSKQAMGRACAVSRPIIAATITSNDGSDLAQRIEQVKNKVERFAI</sequence>
<dbReference type="InterPro" id="IPR018492">
    <property type="entry name" value="Ribosomal_eL8/Nhp2"/>
</dbReference>
<keyword evidence="5 10" id="KW-0694">RNA-binding</keyword>
<dbReference type="FunFam" id="3.30.1330.30:FF:000002">
    <property type="entry name" value="NHP2-like protein 1 homolog"/>
    <property type="match status" value="1"/>
</dbReference>
<evidence type="ECO:0000259" key="11">
    <source>
        <dbReference type="Pfam" id="PF01248"/>
    </source>
</evidence>